<proteinExistence type="predicted"/>
<protein>
    <submittedName>
        <fullName evidence="1">Uncharacterized protein</fullName>
    </submittedName>
</protein>
<name>A0A8K0MS61_9ROSA</name>
<dbReference type="Proteomes" id="UP000796880">
    <property type="component" value="Unassembled WGS sequence"/>
</dbReference>
<keyword evidence="2" id="KW-1185">Reference proteome</keyword>
<dbReference type="OrthoDB" id="1907763at2759"/>
<dbReference type="EMBL" id="VOIH02000001">
    <property type="protein sequence ID" value="KAF3456019.1"/>
    <property type="molecule type" value="Genomic_DNA"/>
</dbReference>
<accession>A0A8K0MS61</accession>
<comment type="caution">
    <text evidence="1">The sequence shown here is derived from an EMBL/GenBank/DDBJ whole genome shotgun (WGS) entry which is preliminary data.</text>
</comment>
<evidence type="ECO:0000313" key="2">
    <source>
        <dbReference type="Proteomes" id="UP000796880"/>
    </source>
</evidence>
<sequence>MRSMAAMDFFGDMEEQGSAMEMDVDNLYPLEILGEGLVFYKKLADVDFFNSFDDSDCIYWLLHDGLWLFGINFSEKIIDNASDGYMVFVLLLELISDL</sequence>
<evidence type="ECO:0000313" key="1">
    <source>
        <dbReference type="EMBL" id="KAF3456019.1"/>
    </source>
</evidence>
<dbReference type="AlphaFoldDB" id="A0A8K0MS61"/>
<gene>
    <name evidence="1" type="ORF">FNV43_RR00662</name>
</gene>
<organism evidence="1 2">
    <name type="scientific">Rhamnella rubrinervis</name>
    <dbReference type="NCBI Taxonomy" id="2594499"/>
    <lineage>
        <taxon>Eukaryota</taxon>
        <taxon>Viridiplantae</taxon>
        <taxon>Streptophyta</taxon>
        <taxon>Embryophyta</taxon>
        <taxon>Tracheophyta</taxon>
        <taxon>Spermatophyta</taxon>
        <taxon>Magnoliopsida</taxon>
        <taxon>eudicotyledons</taxon>
        <taxon>Gunneridae</taxon>
        <taxon>Pentapetalae</taxon>
        <taxon>rosids</taxon>
        <taxon>fabids</taxon>
        <taxon>Rosales</taxon>
        <taxon>Rhamnaceae</taxon>
        <taxon>rhamnoid group</taxon>
        <taxon>Rhamneae</taxon>
        <taxon>Rhamnella</taxon>
    </lineage>
</organism>
<reference evidence="1" key="1">
    <citation type="submission" date="2020-03" db="EMBL/GenBank/DDBJ databases">
        <title>A high-quality chromosome-level genome assembly of a woody plant with both climbing and erect habits, Rhamnella rubrinervis.</title>
        <authorList>
            <person name="Lu Z."/>
            <person name="Yang Y."/>
            <person name="Zhu X."/>
            <person name="Sun Y."/>
        </authorList>
    </citation>
    <scope>NUCLEOTIDE SEQUENCE</scope>
    <source>
        <strain evidence="1">BYM</strain>
        <tissue evidence="1">Leaf</tissue>
    </source>
</reference>